<dbReference type="PANTHER" id="PTHR42850:SF4">
    <property type="entry name" value="ZINC-DEPENDENT ENDOPOLYPHOSPHATASE"/>
    <property type="match status" value="1"/>
</dbReference>
<gene>
    <name evidence="2" type="ORF">GCM10007420_07170</name>
</gene>
<dbReference type="InterPro" id="IPR004843">
    <property type="entry name" value="Calcineurin-like_PHP"/>
</dbReference>
<dbReference type="InterPro" id="IPR029052">
    <property type="entry name" value="Metallo-depent_PP-like"/>
</dbReference>
<organism evidence="2 3">
    <name type="scientific">Glycocaulis albus</name>
    <dbReference type="NCBI Taxonomy" id="1382801"/>
    <lineage>
        <taxon>Bacteria</taxon>
        <taxon>Pseudomonadati</taxon>
        <taxon>Pseudomonadota</taxon>
        <taxon>Alphaproteobacteria</taxon>
        <taxon>Maricaulales</taxon>
        <taxon>Maricaulaceae</taxon>
        <taxon>Glycocaulis</taxon>
    </lineage>
</organism>
<dbReference type="Gene3D" id="3.60.21.10">
    <property type="match status" value="1"/>
</dbReference>
<keyword evidence="3" id="KW-1185">Reference proteome</keyword>
<comment type="caution">
    <text evidence="2">The sequence shown here is derived from an EMBL/GenBank/DDBJ whole genome shotgun (WGS) entry which is preliminary data.</text>
</comment>
<dbReference type="Pfam" id="PF00149">
    <property type="entry name" value="Metallophos"/>
    <property type="match status" value="1"/>
</dbReference>
<proteinExistence type="predicted"/>
<dbReference type="PROSITE" id="PS00125">
    <property type="entry name" value="SER_THR_PHOSPHATASE"/>
    <property type="match status" value="1"/>
</dbReference>
<evidence type="ECO:0000313" key="3">
    <source>
        <dbReference type="Proteomes" id="UP000648722"/>
    </source>
</evidence>
<feature type="domain" description="Serine/threonine specific protein phosphatases" evidence="1">
    <location>
        <begin position="95"/>
        <end position="100"/>
    </location>
</feature>
<name>A0ABQ1XI76_9PROT</name>
<dbReference type="PANTHER" id="PTHR42850">
    <property type="entry name" value="METALLOPHOSPHOESTERASE"/>
    <property type="match status" value="1"/>
</dbReference>
<dbReference type="EMBL" id="BMFS01000002">
    <property type="protein sequence ID" value="GGG94238.1"/>
    <property type="molecule type" value="Genomic_DNA"/>
</dbReference>
<accession>A0ABQ1XI76</accession>
<dbReference type="InterPro" id="IPR006186">
    <property type="entry name" value="Ser/Thr-sp_prot-phosphatase"/>
</dbReference>
<sequence>MFDRLKSLFTPRPRATARPGLAPGVRLYAVGDVHGQDDLLDTMLARIRDDALTAGDGTQCTLIMLGDYIDRGLGSARVIERLSTLADMPFAVRFLKGNHEEAMLDFLADPAAGPVWAQYGGGETMAGYGVKLPSAQAGGQAWQEAQQALIAAMPPHHRAFLDGLEPYVVEAPYIFVHAGVDPAKPLSEQSEQDFYWIREKFINSPRHFEYQVVHGHTPEQDYHHDARRIGIDTGAYLTGVLTAVRLEGGSVTFLQSRRGER</sequence>
<dbReference type="RefSeq" id="WP_188451178.1">
    <property type="nucleotide sequence ID" value="NZ_BMFS01000002.1"/>
</dbReference>
<evidence type="ECO:0000259" key="1">
    <source>
        <dbReference type="PROSITE" id="PS00125"/>
    </source>
</evidence>
<protein>
    <submittedName>
        <fullName evidence="2">Bis(5'-nucleosyl)-tetraphosphatase</fullName>
    </submittedName>
</protein>
<dbReference type="SUPFAM" id="SSF56300">
    <property type="entry name" value="Metallo-dependent phosphatases"/>
    <property type="match status" value="1"/>
</dbReference>
<evidence type="ECO:0000313" key="2">
    <source>
        <dbReference type="EMBL" id="GGG94238.1"/>
    </source>
</evidence>
<dbReference type="Proteomes" id="UP000648722">
    <property type="component" value="Unassembled WGS sequence"/>
</dbReference>
<reference evidence="3" key="1">
    <citation type="journal article" date="2019" name="Int. J. Syst. Evol. Microbiol.">
        <title>The Global Catalogue of Microorganisms (GCM) 10K type strain sequencing project: providing services to taxonomists for standard genome sequencing and annotation.</title>
        <authorList>
            <consortium name="The Broad Institute Genomics Platform"/>
            <consortium name="The Broad Institute Genome Sequencing Center for Infectious Disease"/>
            <person name="Wu L."/>
            <person name="Ma J."/>
        </authorList>
    </citation>
    <scope>NUCLEOTIDE SEQUENCE [LARGE SCALE GENOMIC DNA]</scope>
    <source>
        <strain evidence="3">CGMCC 1.12766</strain>
    </source>
</reference>
<dbReference type="InterPro" id="IPR050126">
    <property type="entry name" value="Ap4A_hydrolase"/>
</dbReference>
<dbReference type="CDD" id="cd00144">
    <property type="entry name" value="MPP_PPP_family"/>
    <property type="match status" value="1"/>
</dbReference>